<reference evidence="5 6" key="1">
    <citation type="submission" date="2015-12" db="EMBL/GenBank/DDBJ databases">
        <title>The genome of Folsomia candida.</title>
        <authorList>
            <person name="Faddeeva A."/>
            <person name="Derks M.F."/>
            <person name="Anvar Y."/>
            <person name="Smit S."/>
            <person name="Van Straalen N."/>
            <person name="Roelofs D."/>
        </authorList>
    </citation>
    <scope>NUCLEOTIDE SEQUENCE [LARGE SCALE GENOMIC DNA]</scope>
    <source>
        <strain evidence="5 6">VU population</strain>
        <tissue evidence="5">Whole body</tissue>
    </source>
</reference>
<comment type="cofactor">
    <cofactor evidence="1">
        <name>a divalent metal cation</name>
        <dbReference type="ChEBI" id="CHEBI:60240"/>
    </cofactor>
</comment>
<dbReference type="EMBL" id="LNIX01000025">
    <property type="protein sequence ID" value="OXA42578.1"/>
    <property type="molecule type" value="Genomic_DNA"/>
</dbReference>
<dbReference type="AlphaFoldDB" id="A0A226DCD6"/>
<evidence type="ECO:0000256" key="1">
    <source>
        <dbReference type="ARBA" id="ARBA00001968"/>
    </source>
</evidence>
<gene>
    <name evidence="5" type="ORF">Fcan01_22432</name>
</gene>
<evidence type="ECO:0000313" key="6">
    <source>
        <dbReference type="Proteomes" id="UP000198287"/>
    </source>
</evidence>
<feature type="region of interest" description="Disordered" evidence="3">
    <location>
        <begin position="132"/>
        <end position="153"/>
    </location>
</feature>
<name>A0A226DCD6_FOLCA</name>
<evidence type="ECO:0000313" key="5">
    <source>
        <dbReference type="EMBL" id="OXA42578.1"/>
    </source>
</evidence>
<comment type="caution">
    <text evidence="5">The sequence shown here is derived from an EMBL/GenBank/DDBJ whole genome shotgun (WGS) entry which is preliminary data.</text>
</comment>
<keyword evidence="6" id="KW-1185">Reference proteome</keyword>
<feature type="domain" description="DDE Tnp4" evidence="4">
    <location>
        <begin position="66"/>
        <end position="121"/>
    </location>
</feature>
<dbReference type="OrthoDB" id="6766673at2759"/>
<organism evidence="5 6">
    <name type="scientific">Folsomia candida</name>
    <name type="common">Springtail</name>
    <dbReference type="NCBI Taxonomy" id="158441"/>
    <lineage>
        <taxon>Eukaryota</taxon>
        <taxon>Metazoa</taxon>
        <taxon>Ecdysozoa</taxon>
        <taxon>Arthropoda</taxon>
        <taxon>Hexapoda</taxon>
        <taxon>Collembola</taxon>
        <taxon>Entomobryomorpha</taxon>
        <taxon>Isotomoidea</taxon>
        <taxon>Isotomidae</taxon>
        <taxon>Proisotominae</taxon>
        <taxon>Folsomia</taxon>
    </lineage>
</organism>
<evidence type="ECO:0000256" key="3">
    <source>
        <dbReference type="SAM" id="MobiDB-lite"/>
    </source>
</evidence>
<dbReference type="Pfam" id="PF13359">
    <property type="entry name" value="DDE_Tnp_4"/>
    <property type="match status" value="1"/>
</dbReference>
<dbReference type="InterPro" id="IPR027806">
    <property type="entry name" value="HARBI1_dom"/>
</dbReference>
<evidence type="ECO:0000256" key="2">
    <source>
        <dbReference type="ARBA" id="ARBA00022723"/>
    </source>
</evidence>
<keyword evidence="2" id="KW-0479">Metal-binding</keyword>
<protein>
    <recommendedName>
        <fullName evidence="4">DDE Tnp4 domain-containing protein</fullName>
    </recommendedName>
</protein>
<accession>A0A226DCD6</accession>
<evidence type="ECO:0000259" key="4">
    <source>
        <dbReference type="Pfam" id="PF13359"/>
    </source>
</evidence>
<dbReference type="Proteomes" id="UP000198287">
    <property type="component" value="Unassembled WGS sequence"/>
</dbReference>
<proteinExistence type="predicted"/>
<dbReference type="GO" id="GO:0046872">
    <property type="term" value="F:metal ion binding"/>
    <property type="evidence" value="ECO:0007669"/>
    <property type="project" value="UniProtKB-KW"/>
</dbReference>
<sequence length="338" mass="38107">MELWGPNNFLVRRTTVYKPKRETLAKDYRKLYRFDEVNVEWLASHFLREDWDNRDPGFQNDVGEGIGVDQSTVNQVCAKERVTIERCFGQLKMRFPILHYKVRTKLESVGKIIMCCCILHNVAKYLQDDNNFPELEDDSQPEPEVNGVPEGSNATDNFGTASLAYSGNGEGEQCLPPLTGMTAFTFEAEDTDHSRGLSYETNACAGVWAGNDTLLSFGGYSSTAMLMDEVSAFKSKTQPTGPEWALYEMFLTIQPLFGIKYSSGITEPAGLLGILLFWNSTYFHVSEEYGQRHKRNGQRRKRNLLISPSLPHPDPATLNVAHNSSTTTQTQRLSILSY</sequence>